<protein>
    <submittedName>
        <fullName evidence="3">Uncharacterized protein DUF2568</fullName>
    </submittedName>
</protein>
<keyword evidence="4" id="KW-1185">Reference proteome</keyword>
<evidence type="ECO:0000256" key="2">
    <source>
        <dbReference type="SAM" id="SignalP"/>
    </source>
</evidence>
<dbReference type="Pfam" id="PF10823">
    <property type="entry name" value="DUF2568"/>
    <property type="match status" value="1"/>
</dbReference>
<dbReference type="AlphaFoldDB" id="A0A561DWY0"/>
<sequence length="122" mass="12690">MRQANLALSFLLELALIASLAFAGDQVAGNSDVLAVVLGVLLPVIAIVIWSRFAAPRASRRLAGLRLLALKFVLFAVAAVLLVVVGELVLGVVLLVLSAINLVGEHVFGVATASDLPSAPRR</sequence>
<feature type="signal peptide" evidence="2">
    <location>
        <begin position="1"/>
        <end position="23"/>
    </location>
</feature>
<evidence type="ECO:0000256" key="1">
    <source>
        <dbReference type="SAM" id="Phobius"/>
    </source>
</evidence>
<feature type="chain" id="PRO_5039298729" evidence="2">
    <location>
        <begin position="24"/>
        <end position="122"/>
    </location>
</feature>
<comment type="caution">
    <text evidence="3">The sequence shown here is derived from an EMBL/GenBank/DDBJ whole genome shotgun (WGS) entry which is preliminary data.</text>
</comment>
<proteinExistence type="predicted"/>
<keyword evidence="1" id="KW-0472">Membrane</keyword>
<feature type="transmembrane region" description="Helical" evidence="1">
    <location>
        <begin position="72"/>
        <end position="100"/>
    </location>
</feature>
<evidence type="ECO:0000313" key="4">
    <source>
        <dbReference type="Proteomes" id="UP000318297"/>
    </source>
</evidence>
<dbReference type="Proteomes" id="UP000318297">
    <property type="component" value="Unassembled WGS sequence"/>
</dbReference>
<name>A0A561DWY0_9MICO</name>
<keyword evidence="1" id="KW-1133">Transmembrane helix</keyword>
<feature type="transmembrane region" description="Helical" evidence="1">
    <location>
        <begin position="33"/>
        <end position="51"/>
    </location>
</feature>
<gene>
    <name evidence="3" type="ORF">BKA23_3213</name>
</gene>
<keyword evidence="2" id="KW-0732">Signal</keyword>
<reference evidence="3 4" key="1">
    <citation type="submission" date="2019-06" db="EMBL/GenBank/DDBJ databases">
        <title>Sequencing the genomes of 1000 actinobacteria strains.</title>
        <authorList>
            <person name="Klenk H.-P."/>
        </authorList>
    </citation>
    <scope>NUCLEOTIDE SEQUENCE [LARGE SCALE GENOMIC DNA]</scope>
    <source>
        <strain evidence="3 4">DSM 19560</strain>
    </source>
</reference>
<accession>A0A561DWY0</accession>
<organism evidence="3 4">
    <name type="scientific">Rudaeicoccus suwonensis</name>
    <dbReference type="NCBI Taxonomy" id="657409"/>
    <lineage>
        <taxon>Bacteria</taxon>
        <taxon>Bacillati</taxon>
        <taxon>Actinomycetota</taxon>
        <taxon>Actinomycetes</taxon>
        <taxon>Micrococcales</taxon>
        <taxon>Dermacoccaceae</taxon>
        <taxon>Rudaeicoccus</taxon>
    </lineage>
</organism>
<dbReference type="EMBL" id="VIVQ01000004">
    <property type="protein sequence ID" value="TWE07846.1"/>
    <property type="molecule type" value="Genomic_DNA"/>
</dbReference>
<keyword evidence="1" id="KW-0812">Transmembrane</keyword>
<dbReference type="InterPro" id="IPR021214">
    <property type="entry name" value="DUF2568"/>
</dbReference>
<evidence type="ECO:0000313" key="3">
    <source>
        <dbReference type="EMBL" id="TWE07846.1"/>
    </source>
</evidence>
<dbReference type="RefSeq" id="WP_145230265.1">
    <property type="nucleotide sequence ID" value="NZ_VIVQ01000004.1"/>
</dbReference>